<protein>
    <submittedName>
        <fullName evidence="1">Uncharacterized protein</fullName>
    </submittedName>
</protein>
<accession>A0A0E9S533</accession>
<sequence>MNYFPLPVIPVQHPVGVANSIPFPTLASEQLLNHLHVTAQGYCFLLLCLLCPPLAHQHHFK</sequence>
<evidence type="ECO:0000313" key="1">
    <source>
        <dbReference type="EMBL" id="JAH36544.1"/>
    </source>
</evidence>
<dbReference type="AlphaFoldDB" id="A0A0E9S533"/>
<name>A0A0E9S533_ANGAN</name>
<proteinExistence type="predicted"/>
<reference evidence="1" key="1">
    <citation type="submission" date="2014-11" db="EMBL/GenBank/DDBJ databases">
        <authorList>
            <person name="Amaro Gonzalez C."/>
        </authorList>
    </citation>
    <scope>NUCLEOTIDE SEQUENCE</scope>
</reference>
<organism evidence="1">
    <name type="scientific">Anguilla anguilla</name>
    <name type="common">European freshwater eel</name>
    <name type="synonym">Muraena anguilla</name>
    <dbReference type="NCBI Taxonomy" id="7936"/>
    <lineage>
        <taxon>Eukaryota</taxon>
        <taxon>Metazoa</taxon>
        <taxon>Chordata</taxon>
        <taxon>Craniata</taxon>
        <taxon>Vertebrata</taxon>
        <taxon>Euteleostomi</taxon>
        <taxon>Actinopterygii</taxon>
        <taxon>Neopterygii</taxon>
        <taxon>Teleostei</taxon>
        <taxon>Anguilliformes</taxon>
        <taxon>Anguillidae</taxon>
        <taxon>Anguilla</taxon>
    </lineage>
</organism>
<reference evidence="1" key="2">
    <citation type="journal article" date="2015" name="Fish Shellfish Immunol.">
        <title>Early steps in the European eel (Anguilla anguilla)-Vibrio vulnificus interaction in the gills: Role of the RtxA13 toxin.</title>
        <authorList>
            <person name="Callol A."/>
            <person name="Pajuelo D."/>
            <person name="Ebbesson L."/>
            <person name="Teles M."/>
            <person name="MacKenzie S."/>
            <person name="Amaro C."/>
        </authorList>
    </citation>
    <scope>NUCLEOTIDE SEQUENCE</scope>
</reference>
<dbReference type="EMBL" id="GBXM01072033">
    <property type="protein sequence ID" value="JAH36544.1"/>
    <property type="molecule type" value="Transcribed_RNA"/>
</dbReference>